<dbReference type="CDD" id="cd01714">
    <property type="entry name" value="ETF_beta"/>
    <property type="match status" value="1"/>
</dbReference>
<evidence type="ECO:0000313" key="9">
    <source>
        <dbReference type="EMBL" id="TFH56755.1"/>
    </source>
</evidence>
<dbReference type="PANTHER" id="PTHR21294">
    <property type="entry name" value="ELECTRON TRANSFER FLAVOPROTEIN BETA-SUBUNIT"/>
    <property type="match status" value="1"/>
</dbReference>
<dbReference type="Proteomes" id="UP000297638">
    <property type="component" value="Unassembled WGS sequence"/>
</dbReference>
<keyword evidence="5" id="KW-0813">Transport</keyword>
<evidence type="ECO:0000256" key="7">
    <source>
        <dbReference type="ARBA" id="ARBA00025649"/>
    </source>
</evidence>
<dbReference type="SMART" id="SM00893">
    <property type="entry name" value="ETF"/>
    <property type="match status" value="1"/>
</dbReference>
<dbReference type="InterPro" id="IPR014730">
    <property type="entry name" value="ETF_a/b_N"/>
</dbReference>
<gene>
    <name evidence="9" type="ORF">EXY26_06940</name>
</gene>
<feature type="domain" description="Electron transfer flavoprotein alpha/beta-subunit N-terminal" evidence="8">
    <location>
        <begin position="31"/>
        <end position="226"/>
    </location>
</feature>
<protein>
    <recommendedName>
        <fullName evidence="4">Electron transfer flavoprotein subunit beta</fullName>
    </recommendedName>
</protein>
<evidence type="ECO:0000256" key="2">
    <source>
        <dbReference type="ARBA" id="ARBA00007557"/>
    </source>
</evidence>
<sequence length="273" mass="28499">MSEESTTPLKIVVLVKHVPDVQFDRHIDSETLRLDRAESVLSELDEYAVEAAVAIVEANGGFAAGHEVIAASMGPKGSGNSVKKALQMGASSGLHLNDEALAGSDTIATSKALAALVEHVGNVDLVVTGMSSTDAETSVIPAQLAERLDFAQLTHALEVGFDATQRELSIKRDHLDRTLTLKANLPAVLSVTDQANEPRYPNFKAIMAAKKKTVTELDLAAVGLEAAAVGATGSNAEVLGAEARPAREAGTVINDSGQAGIALVDFLAEQKLI</sequence>
<accession>A0A4Y8TX45</accession>
<comment type="function">
    <text evidence="7">The electron transfer flavoprotein serves as a specific electron acceptor for other dehydrogenases. It transfers the electrons to the main respiratory chain via ETF-ubiquinone oxidoreductase (ETF dehydrogenase).</text>
</comment>
<evidence type="ECO:0000256" key="1">
    <source>
        <dbReference type="ARBA" id="ARBA00001974"/>
    </source>
</evidence>
<evidence type="ECO:0000256" key="6">
    <source>
        <dbReference type="ARBA" id="ARBA00022982"/>
    </source>
</evidence>
<dbReference type="Gene3D" id="3.40.50.620">
    <property type="entry name" value="HUPs"/>
    <property type="match status" value="1"/>
</dbReference>
<proteinExistence type="inferred from homology"/>
<dbReference type="GO" id="GO:0005829">
    <property type="term" value="C:cytosol"/>
    <property type="evidence" value="ECO:0007669"/>
    <property type="project" value="TreeGrafter"/>
</dbReference>
<dbReference type="PIRSF" id="PIRSF000090">
    <property type="entry name" value="Beta-ETF"/>
    <property type="match status" value="1"/>
</dbReference>
<name>A0A4Y8TX45_9MICC</name>
<dbReference type="PANTHER" id="PTHR21294:SF8">
    <property type="entry name" value="ELECTRON TRANSFER FLAVOPROTEIN SUBUNIT BETA"/>
    <property type="match status" value="1"/>
</dbReference>
<organism evidence="9 10">
    <name type="scientific">Glutamicibacter arilaitensis</name>
    <dbReference type="NCBI Taxonomy" id="256701"/>
    <lineage>
        <taxon>Bacteria</taxon>
        <taxon>Bacillati</taxon>
        <taxon>Actinomycetota</taxon>
        <taxon>Actinomycetes</taxon>
        <taxon>Micrococcales</taxon>
        <taxon>Micrococcaceae</taxon>
        <taxon>Glutamicibacter</taxon>
    </lineage>
</organism>
<comment type="caution">
    <text evidence="9">The sequence shown here is derived from an EMBL/GenBank/DDBJ whole genome shotgun (WGS) entry which is preliminary data.</text>
</comment>
<evidence type="ECO:0000256" key="4">
    <source>
        <dbReference type="ARBA" id="ARBA00016797"/>
    </source>
</evidence>
<dbReference type="GO" id="GO:0009055">
    <property type="term" value="F:electron transfer activity"/>
    <property type="evidence" value="ECO:0007669"/>
    <property type="project" value="InterPro"/>
</dbReference>
<comment type="subunit">
    <text evidence="3">Heterodimer of an alpha and a beta subunit.</text>
</comment>
<dbReference type="EMBL" id="SPDS01000001">
    <property type="protein sequence ID" value="TFH56755.1"/>
    <property type="molecule type" value="Genomic_DNA"/>
</dbReference>
<dbReference type="InterPro" id="IPR033948">
    <property type="entry name" value="ETF_beta_N"/>
</dbReference>
<evidence type="ECO:0000313" key="10">
    <source>
        <dbReference type="Proteomes" id="UP000297638"/>
    </source>
</evidence>
<keyword evidence="6" id="KW-0249">Electron transport</keyword>
<dbReference type="Pfam" id="PF01012">
    <property type="entry name" value="ETF"/>
    <property type="match status" value="1"/>
</dbReference>
<comment type="similarity">
    <text evidence="2">Belongs to the ETF beta-subunit/FixA family.</text>
</comment>
<dbReference type="RefSeq" id="WP_134779845.1">
    <property type="nucleotide sequence ID" value="NZ_SPDS01000001.1"/>
</dbReference>
<dbReference type="AlphaFoldDB" id="A0A4Y8TX45"/>
<dbReference type="SUPFAM" id="SSF52402">
    <property type="entry name" value="Adenine nucleotide alpha hydrolases-like"/>
    <property type="match status" value="1"/>
</dbReference>
<evidence type="ECO:0000256" key="5">
    <source>
        <dbReference type="ARBA" id="ARBA00022448"/>
    </source>
</evidence>
<dbReference type="InterPro" id="IPR014729">
    <property type="entry name" value="Rossmann-like_a/b/a_fold"/>
</dbReference>
<evidence type="ECO:0000259" key="8">
    <source>
        <dbReference type="SMART" id="SM00893"/>
    </source>
</evidence>
<reference evidence="9 10" key="1">
    <citation type="submission" date="2019-03" db="EMBL/GenBank/DDBJ databases">
        <title>Glutamicibacter sp. LJH19 genome.</title>
        <authorList>
            <person name="Sinai Borker S."/>
            <person name="Kumar R."/>
        </authorList>
    </citation>
    <scope>NUCLEOTIDE SEQUENCE [LARGE SCALE GENOMIC DNA]</scope>
    <source>
        <strain evidence="9 10">LJH19</strain>
    </source>
</reference>
<comment type="cofactor">
    <cofactor evidence="1">
        <name>FAD</name>
        <dbReference type="ChEBI" id="CHEBI:57692"/>
    </cofactor>
</comment>
<dbReference type="InterPro" id="IPR012255">
    <property type="entry name" value="ETF_b"/>
</dbReference>
<evidence type="ECO:0000256" key="3">
    <source>
        <dbReference type="ARBA" id="ARBA00011355"/>
    </source>
</evidence>